<name>A0A0N0DW68_LEPPY</name>
<dbReference type="RefSeq" id="XP_015659570.1">
    <property type="nucleotide sequence ID" value="XM_015802169.1"/>
</dbReference>
<gene>
    <name evidence="2" type="ORF">ABB37_04479</name>
</gene>
<proteinExistence type="predicted"/>
<comment type="caution">
    <text evidence="2">The sequence shown here is derived from an EMBL/GenBank/DDBJ whole genome shotgun (WGS) entry which is preliminary data.</text>
</comment>
<organism evidence="2 3">
    <name type="scientific">Leptomonas pyrrhocoris</name>
    <name type="common">Firebug parasite</name>
    <dbReference type="NCBI Taxonomy" id="157538"/>
    <lineage>
        <taxon>Eukaryota</taxon>
        <taxon>Discoba</taxon>
        <taxon>Euglenozoa</taxon>
        <taxon>Kinetoplastea</taxon>
        <taxon>Metakinetoplastina</taxon>
        <taxon>Trypanosomatida</taxon>
        <taxon>Trypanosomatidae</taxon>
        <taxon>Leishmaniinae</taxon>
        <taxon>Leptomonas</taxon>
    </lineage>
</organism>
<feature type="region of interest" description="Disordered" evidence="1">
    <location>
        <begin position="47"/>
        <end position="79"/>
    </location>
</feature>
<sequence>MPSAYQRKDCAFCQYYDAKHRIDRCHCAACWRRRSCQAERSPINDADQTTANMAQPTPPVGPSLVEKSKASNASPGSNSNGRCVHGAVPFHQCRQCVLPPYFQRTPAQWDGHAVVCAPRDARRDGCGCSPRCACRCRGVEATPLPQYAAHEVPEMGARSALYIKT</sequence>
<evidence type="ECO:0000313" key="2">
    <source>
        <dbReference type="EMBL" id="KPA81131.1"/>
    </source>
</evidence>
<evidence type="ECO:0000256" key="1">
    <source>
        <dbReference type="SAM" id="MobiDB-lite"/>
    </source>
</evidence>
<protein>
    <submittedName>
        <fullName evidence="2">Uncharacterized protein</fullName>
    </submittedName>
</protein>
<dbReference type="AlphaFoldDB" id="A0A0N0DW68"/>
<reference evidence="2 3" key="1">
    <citation type="submission" date="2015-07" db="EMBL/GenBank/DDBJ databases">
        <title>High-quality genome of monoxenous trypanosomatid Leptomonas pyrrhocoris.</title>
        <authorList>
            <person name="Flegontov P."/>
            <person name="Butenko A."/>
            <person name="Firsov S."/>
            <person name="Vlcek C."/>
            <person name="Logacheva M.D."/>
            <person name="Field M."/>
            <person name="Filatov D."/>
            <person name="Flegontova O."/>
            <person name="Gerasimov E."/>
            <person name="Jackson A.P."/>
            <person name="Kelly S."/>
            <person name="Opperdoes F."/>
            <person name="O'Reilly A."/>
            <person name="Votypka J."/>
            <person name="Yurchenko V."/>
            <person name="Lukes J."/>
        </authorList>
    </citation>
    <scope>NUCLEOTIDE SEQUENCE [LARGE SCALE GENOMIC DNA]</scope>
    <source>
        <strain evidence="2">H10</strain>
    </source>
</reference>
<dbReference type="Proteomes" id="UP000037923">
    <property type="component" value="Unassembled WGS sequence"/>
</dbReference>
<dbReference type="EMBL" id="LGTL01000007">
    <property type="protein sequence ID" value="KPA81131.1"/>
    <property type="molecule type" value="Genomic_DNA"/>
</dbReference>
<evidence type="ECO:0000313" key="3">
    <source>
        <dbReference type="Proteomes" id="UP000037923"/>
    </source>
</evidence>
<accession>A0A0N0DW68</accession>
<dbReference type="VEuPathDB" id="TriTrypDB:LpyrH10_07_2860"/>
<dbReference type="GeneID" id="26904770"/>
<keyword evidence="3" id="KW-1185">Reference proteome</keyword>
<feature type="compositionally biased region" description="Low complexity" evidence="1">
    <location>
        <begin position="70"/>
        <end position="79"/>
    </location>
</feature>
<dbReference type="OrthoDB" id="260831at2759"/>